<organism evidence="3 4">
    <name type="scientific">Pleurodeles waltl</name>
    <name type="common">Iberian ribbed newt</name>
    <dbReference type="NCBI Taxonomy" id="8319"/>
    <lineage>
        <taxon>Eukaryota</taxon>
        <taxon>Metazoa</taxon>
        <taxon>Chordata</taxon>
        <taxon>Craniata</taxon>
        <taxon>Vertebrata</taxon>
        <taxon>Euteleostomi</taxon>
        <taxon>Amphibia</taxon>
        <taxon>Batrachia</taxon>
        <taxon>Caudata</taxon>
        <taxon>Salamandroidea</taxon>
        <taxon>Salamandridae</taxon>
        <taxon>Pleurodelinae</taxon>
        <taxon>Pleurodeles</taxon>
    </lineage>
</organism>
<keyword evidence="4" id="KW-1185">Reference proteome</keyword>
<dbReference type="PANTHER" id="PTHR11505">
    <property type="entry name" value="L1 TRANSPOSABLE ELEMENT-RELATED"/>
    <property type="match status" value="1"/>
</dbReference>
<dbReference type="Proteomes" id="UP001066276">
    <property type="component" value="Chromosome 12"/>
</dbReference>
<keyword evidence="1" id="KW-0175">Coiled coil</keyword>
<dbReference type="AlphaFoldDB" id="A0AAV7KY48"/>
<dbReference type="InterPro" id="IPR004244">
    <property type="entry name" value="Transposase_22"/>
</dbReference>
<evidence type="ECO:0000256" key="2">
    <source>
        <dbReference type="SAM" id="MobiDB-lite"/>
    </source>
</evidence>
<evidence type="ECO:0000313" key="3">
    <source>
        <dbReference type="EMBL" id="KAJ1083279.1"/>
    </source>
</evidence>
<reference evidence="3" key="1">
    <citation type="journal article" date="2022" name="bioRxiv">
        <title>Sequencing and chromosome-scale assembly of the giantPleurodeles waltlgenome.</title>
        <authorList>
            <person name="Brown T."/>
            <person name="Elewa A."/>
            <person name="Iarovenko S."/>
            <person name="Subramanian E."/>
            <person name="Araus A.J."/>
            <person name="Petzold A."/>
            <person name="Susuki M."/>
            <person name="Suzuki K.-i.T."/>
            <person name="Hayashi T."/>
            <person name="Toyoda A."/>
            <person name="Oliveira C."/>
            <person name="Osipova E."/>
            <person name="Leigh N.D."/>
            <person name="Simon A."/>
            <person name="Yun M.H."/>
        </authorList>
    </citation>
    <scope>NUCLEOTIDE SEQUENCE</scope>
    <source>
        <strain evidence="3">20211129_DDA</strain>
        <tissue evidence="3">Liver</tissue>
    </source>
</reference>
<feature type="coiled-coil region" evidence="1">
    <location>
        <begin position="97"/>
        <end position="124"/>
    </location>
</feature>
<evidence type="ECO:0000256" key="1">
    <source>
        <dbReference type="SAM" id="Coils"/>
    </source>
</evidence>
<comment type="caution">
    <text evidence="3">The sequence shown here is derived from an EMBL/GenBank/DDBJ whole genome shotgun (WGS) entry which is preliminary data.</text>
</comment>
<dbReference type="Gene3D" id="3.30.70.1820">
    <property type="entry name" value="L1 transposable element, RRM domain"/>
    <property type="match status" value="1"/>
</dbReference>
<proteinExistence type="predicted"/>
<evidence type="ECO:0008006" key="5">
    <source>
        <dbReference type="Google" id="ProtNLM"/>
    </source>
</evidence>
<feature type="compositionally biased region" description="Basic residues" evidence="2">
    <location>
        <begin position="1"/>
        <end position="15"/>
    </location>
</feature>
<evidence type="ECO:0000313" key="4">
    <source>
        <dbReference type="Proteomes" id="UP001066276"/>
    </source>
</evidence>
<protein>
    <recommendedName>
        <fullName evidence="5">L1 transposable element RRM domain-containing protein</fullName>
    </recommendedName>
</protein>
<feature type="region of interest" description="Disordered" evidence="2">
    <location>
        <begin position="1"/>
        <end position="22"/>
    </location>
</feature>
<accession>A0AAV7KY48</accession>
<name>A0AAV7KY48_PLEWA</name>
<sequence length="339" mass="38701">MIPRSRSKGKAQARKHAGELNQGIMEGPAQPLVQVTLDKILGAIEENRTMLQRDIGQVAVEVGLLRADHQKLADRVQEMETALAELSPRQGELVAMVLQLTDRVQRLQRRVEEAEGQSRRNNVRIVGLPEGAEGTDMVSFLEGWLRTDVALEQLTPFFTLEREHRVPSRPLAPGRPPRVVVAKLLHYRDRDVLLQRARENGHFKVANGVVTLFPDFTIEVQNKRTSFMAVKRALREEGIHYYYSLLFPARLRVISEGQTVFFQTPDEAWGWLEARGTRGSCHTKMDHTGRRGRRGPRRQRSIYCLHTEPTLRHRLVKGTRTVPLFPLWQAPAIRMEPLG</sequence>
<dbReference type="EMBL" id="JANPWB010000016">
    <property type="protein sequence ID" value="KAJ1083279.1"/>
    <property type="molecule type" value="Genomic_DNA"/>
</dbReference>
<gene>
    <name evidence="3" type="ORF">NDU88_003438</name>
</gene>